<dbReference type="InParanoid" id="A0A067M2L2"/>
<dbReference type="AlphaFoldDB" id="A0A067M2L2"/>
<dbReference type="Proteomes" id="UP000027195">
    <property type="component" value="Unassembled WGS sequence"/>
</dbReference>
<dbReference type="OrthoDB" id="59699at2759"/>
<accession>A0A067M2L2</accession>
<feature type="non-terminal residue" evidence="1">
    <location>
        <position position="1"/>
    </location>
</feature>
<name>A0A067M2L2_BOTB1</name>
<evidence type="ECO:0000313" key="2">
    <source>
        <dbReference type="Proteomes" id="UP000027195"/>
    </source>
</evidence>
<gene>
    <name evidence="1" type="ORF">BOTBODRAFT_93512</name>
</gene>
<dbReference type="STRING" id="930990.A0A067M2L2"/>
<sequence length="105" mass="11914">IRVLVIGRVNSGKITVLHAVMNGRDPSTLGELVHSDESDELIHESHSSSRPIKNQLVSTNWPNFIFHESSGFAYGSNHELQEIAQFIRKCESEVSEEKELHAIWY</sequence>
<feature type="non-terminal residue" evidence="1">
    <location>
        <position position="105"/>
    </location>
</feature>
<keyword evidence="2" id="KW-1185">Reference proteome</keyword>
<evidence type="ECO:0008006" key="3">
    <source>
        <dbReference type="Google" id="ProtNLM"/>
    </source>
</evidence>
<evidence type="ECO:0000313" key="1">
    <source>
        <dbReference type="EMBL" id="KDQ10013.1"/>
    </source>
</evidence>
<organism evidence="1 2">
    <name type="scientific">Botryobasidium botryosum (strain FD-172 SS1)</name>
    <dbReference type="NCBI Taxonomy" id="930990"/>
    <lineage>
        <taxon>Eukaryota</taxon>
        <taxon>Fungi</taxon>
        <taxon>Dikarya</taxon>
        <taxon>Basidiomycota</taxon>
        <taxon>Agaricomycotina</taxon>
        <taxon>Agaricomycetes</taxon>
        <taxon>Cantharellales</taxon>
        <taxon>Botryobasidiaceae</taxon>
        <taxon>Botryobasidium</taxon>
    </lineage>
</organism>
<reference evidence="2" key="1">
    <citation type="journal article" date="2014" name="Proc. Natl. Acad. Sci. U.S.A.">
        <title>Extensive sampling of basidiomycete genomes demonstrates inadequacy of the white-rot/brown-rot paradigm for wood decay fungi.</title>
        <authorList>
            <person name="Riley R."/>
            <person name="Salamov A.A."/>
            <person name="Brown D.W."/>
            <person name="Nagy L.G."/>
            <person name="Floudas D."/>
            <person name="Held B.W."/>
            <person name="Levasseur A."/>
            <person name="Lombard V."/>
            <person name="Morin E."/>
            <person name="Otillar R."/>
            <person name="Lindquist E.A."/>
            <person name="Sun H."/>
            <person name="LaButti K.M."/>
            <person name="Schmutz J."/>
            <person name="Jabbour D."/>
            <person name="Luo H."/>
            <person name="Baker S.E."/>
            <person name="Pisabarro A.G."/>
            <person name="Walton J.D."/>
            <person name="Blanchette R.A."/>
            <person name="Henrissat B."/>
            <person name="Martin F."/>
            <person name="Cullen D."/>
            <person name="Hibbett D.S."/>
            <person name="Grigoriev I.V."/>
        </authorList>
    </citation>
    <scope>NUCLEOTIDE SEQUENCE [LARGE SCALE GENOMIC DNA]</scope>
    <source>
        <strain evidence="2">FD-172 SS1</strain>
    </source>
</reference>
<dbReference type="EMBL" id="KL198072">
    <property type="protein sequence ID" value="KDQ10013.1"/>
    <property type="molecule type" value="Genomic_DNA"/>
</dbReference>
<protein>
    <recommendedName>
        <fullName evidence="3">G domain-containing protein</fullName>
    </recommendedName>
</protein>
<proteinExistence type="predicted"/>
<dbReference type="HOGENOM" id="CLU_023805_5_2_1"/>